<feature type="domain" description="J" evidence="2">
    <location>
        <begin position="91"/>
        <end position="159"/>
    </location>
</feature>
<feature type="compositionally biased region" description="Basic and acidic residues" evidence="1">
    <location>
        <begin position="118"/>
        <end position="130"/>
    </location>
</feature>
<dbReference type="PANTHER" id="PTHR24074">
    <property type="entry name" value="CO-CHAPERONE PROTEIN DJLA"/>
    <property type="match status" value="1"/>
</dbReference>
<accession>A0A8S2GQC1</accession>
<dbReference type="CDD" id="cd06257">
    <property type="entry name" value="DnaJ"/>
    <property type="match status" value="1"/>
</dbReference>
<dbReference type="PROSITE" id="PS50076">
    <property type="entry name" value="DNAJ_2"/>
    <property type="match status" value="1"/>
</dbReference>
<dbReference type="InterPro" id="IPR001623">
    <property type="entry name" value="DnaJ_domain"/>
</dbReference>
<dbReference type="Pfam" id="PF00226">
    <property type="entry name" value="DnaJ"/>
    <property type="match status" value="1"/>
</dbReference>
<evidence type="ECO:0000259" key="2">
    <source>
        <dbReference type="PROSITE" id="PS50076"/>
    </source>
</evidence>
<organism evidence="4 5">
    <name type="scientific">Didymodactylos carnosus</name>
    <dbReference type="NCBI Taxonomy" id="1234261"/>
    <lineage>
        <taxon>Eukaryota</taxon>
        <taxon>Metazoa</taxon>
        <taxon>Spiralia</taxon>
        <taxon>Gnathifera</taxon>
        <taxon>Rotifera</taxon>
        <taxon>Eurotatoria</taxon>
        <taxon>Bdelloidea</taxon>
        <taxon>Philodinida</taxon>
        <taxon>Philodinidae</taxon>
        <taxon>Didymodactylos</taxon>
    </lineage>
</organism>
<name>A0A8S2GQC1_9BILA</name>
<dbReference type="Proteomes" id="UP000677228">
    <property type="component" value="Unassembled WGS sequence"/>
</dbReference>
<evidence type="ECO:0000313" key="3">
    <source>
        <dbReference type="EMBL" id="CAF0764971.1"/>
    </source>
</evidence>
<comment type="caution">
    <text evidence="4">The sequence shown here is derived from an EMBL/GenBank/DDBJ whole genome shotgun (WGS) entry which is preliminary data.</text>
</comment>
<evidence type="ECO:0000256" key="1">
    <source>
        <dbReference type="SAM" id="MobiDB-lite"/>
    </source>
</evidence>
<evidence type="ECO:0000313" key="4">
    <source>
        <dbReference type="EMBL" id="CAF3545022.1"/>
    </source>
</evidence>
<dbReference type="PRINTS" id="PR00625">
    <property type="entry name" value="JDOMAIN"/>
</dbReference>
<dbReference type="Proteomes" id="UP000682733">
    <property type="component" value="Unassembled WGS sequence"/>
</dbReference>
<dbReference type="SUPFAM" id="SSF46565">
    <property type="entry name" value="Chaperone J-domain"/>
    <property type="match status" value="1"/>
</dbReference>
<dbReference type="InterPro" id="IPR036869">
    <property type="entry name" value="J_dom_sf"/>
</dbReference>
<protein>
    <recommendedName>
        <fullName evidence="2">J domain-containing protein</fullName>
    </recommendedName>
</protein>
<dbReference type="EMBL" id="CAJOBA010000613">
    <property type="protein sequence ID" value="CAF3545022.1"/>
    <property type="molecule type" value="Genomic_DNA"/>
</dbReference>
<dbReference type="EMBL" id="CAJNOK010000613">
    <property type="protein sequence ID" value="CAF0764971.1"/>
    <property type="molecule type" value="Genomic_DNA"/>
</dbReference>
<sequence length="232" mass="27197">MESILPGKYELSWRMRLDASARIDGTTEFLAVPEHGTLICYSWTDETIQEMLIKHGTAWFTAHMGATTIYKPSTVYLAVTNWTSPYWKQEYQFELLDINPNSSVDDVRKAHKRKALQHHPDKNLDNSNGRDHFQQIQKAYEILSKDEESDRQVNYDSDDSNDDFSFEDDTNFSNEYCSKIKEWIEEYNNNLIIEDNFTEELIIITSDLMTKFGQLEQVSTKYIECNVCHQTF</sequence>
<dbReference type="Gene3D" id="1.10.287.110">
    <property type="entry name" value="DnaJ domain"/>
    <property type="match status" value="1"/>
</dbReference>
<reference evidence="4" key="1">
    <citation type="submission" date="2021-02" db="EMBL/GenBank/DDBJ databases">
        <authorList>
            <person name="Nowell W R."/>
        </authorList>
    </citation>
    <scope>NUCLEOTIDE SEQUENCE</scope>
</reference>
<gene>
    <name evidence="3" type="ORF">OVA965_LOCUS2760</name>
    <name evidence="4" type="ORF">TMI583_LOCUS2759</name>
</gene>
<dbReference type="InterPro" id="IPR050817">
    <property type="entry name" value="DjlA_DnaK_co-chaperone"/>
</dbReference>
<proteinExistence type="predicted"/>
<feature type="region of interest" description="Disordered" evidence="1">
    <location>
        <begin position="109"/>
        <end position="130"/>
    </location>
</feature>
<dbReference type="SMART" id="SM00271">
    <property type="entry name" value="DnaJ"/>
    <property type="match status" value="1"/>
</dbReference>
<evidence type="ECO:0000313" key="5">
    <source>
        <dbReference type="Proteomes" id="UP000682733"/>
    </source>
</evidence>
<dbReference type="AlphaFoldDB" id="A0A8S2GQC1"/>